<dbReference type="Proteomes" id="UP000886611">
    <property type="component" value="Unassembled WGS sequence"/>
</dbReference>
<feature type="non-terminal residue" evidence="13">
    <location>
        <position position="175"/>
    </location>
</feature>
<evidence type="ECO:0000256" key="12">
    <source>
        <dbReference type="RuleBase" id="RU367145"/>
    </source>
</evidence>
<evidence type="ECO:0000313" key="14">
    <source>
        <dbReference type="Proteomes" id="UP000886611"/>
    </source>
</evidence>
<dbReference type="Gene3D" id="1.10.442.10">
    <property type="entry name" value="Cytochrome c oxidase subunit IV"/>
    <property type="match status" value="1"/>
</dbReference>
<reference evidence="13 14" key="1">
    <citation type="journal article" date="2021" name="Cell">
        <title>Tracing the genetic footprints of vertebrate landing in non-teleost ray-finned fishes.</title>
        <authorList>
            <person name="Bi X."/>
            <person name="Wang K."/>
            <person name="Yang L."/>
            <person name="Pan H."/>
            <person name="Jiang H."/>
            <person name="Wei Q."/>
            <person name="Fang M."/>
            <person name="Yu H."/>
            <person name="Zhu C."/>
            <person name="Cai Y."/>
            <person name="He Y."/>
            <person name="Gan X."/>
            <person name="Zeng H."/>
            <person name="Yu D."/>
            <person name="Zhu Y."/>
            <person name="Jiang H."/>
            <person name="Qiu Q."/>
            <person name="Yang H."/>
            <person name="Zhang Y.E."/>
            <person name="Wang W."/>
            <person name="Zhu M."/>
            <person name="He S."/>
            <person name="Zhang G."/>
        </authorList>
    </citation>
    <scope>NUCLEOTIDE SEQUENCE [LARGE SCALE GENOMIC DNA]</scope>
    <source>
        <strain evidence="13">Bchr_013</strain>
    </source>
</reference>
<evidence type="ECO:0000256" key="8">
    <source>
        <dbReference type="ARBA" id="ARBA00022989"/>
    </source>
</evidence>
<keyword evidence="9" id="KW-0560">Oxidoreductase</keyword>
<evidence type="ECO:0000256" key="3">
    <source>
        <dbReference type="ARBA" id="ARBA00008135"/>
    </source>
</evidence>
<keyword evidence="5 12" id="KW-0812">Transmembrane</keyword>
<dbReference type="EMBL" id="JAATIS010003638">
    <property type="protein sequence ID" value="KAG2464340.1"/>
    <property type="molecule type" value="Genomic_DNA"/>
</dbReference>
<dbReference type="FunFam" id="1.10.442.10:FF:000001">
    <property type="entry name" value="Cytochrome c oxidase subunit 4 isoform 1"/>
    <property type="match status" value="1"/>
</dbReference>
<comment type="subcellular location">
    <subcellularLocation>
        <location evidence="1 12">Mitochondrion inner membrane</location>
        <topology evidence="1 12">Single-pass membrane protein</topology>
    </subcellularLocation>
</comment>
<comment type="similarity">
    <text evidence="3 12">Belongs to the cytochrome c oxidase IV family.</text>
</comment>
<dbReference type="Pfam" id="PF02936">
    <property type="entry name" value="COX4"/>
    <property type="match status" value="1"/>
</dbReference>
<protein>
    <recommendedName>
        <fullName evidence="12">Cytochrome c oxidase subunit 4</fullName>
    </recommendedName>
</protein>
<dbReference type="GO" id="GO:0016491">
    <property type="term" value="F:oxidoreductase activity"/>
    <property type="evidence" value="ECO:0007669"/>
    <property type="project" value="UniProtKB-KW"/>
</dbReference>
<sequence>MFPFSALRVGSLLTRRGIIASGTFRTAHHGHEVAKQEDMSLPMYWDRTDTPLPDIPFQKKLGAEQQALKQKEKSSWKNLTNEEKIALYRIMFNQSYAEMKKPSNEWKTVLGGIFIFIGVTGLIIWWQKVFMYPQRPHTFDDNWKAMQAQRMIDMRMNPVQGFASNWDYEKKQWKK</sequence>
<dbReference type="SUPFAM" id="SSF81406">
    <property type="entry name" value="Mitochondrial cytochrome c oxidase subunit IV"/>
    <property type="match status" value="1"/>
</dbReference>
<dbReference type="GO" id="GO:0006123">
    <property type="term" value="P:mitochondrial electron transport, cytochrome c to oxygen"/>
    <property type="evidence" value="ECO:0007669"/>
    <property type="project" value="InterPro"/>
</dbReference>
<dbReference type="PANTHER" id="PTHR10707">
    <property type="entry name" value="CYTOCHROME C OXIDASE SUBUNIT IV"/>
    <property type="match status" value="1"/>
</dbReference>
<feature type="non-terminal residue" evidence="13">
    <location>
        <position position="1"/>
    </location>
</feature>
<comment type="pathway">
    <text evidence="2 12">Energy metabolism; oxidative phosphorylation.</text>
</comment>
<evidence type="ECO:0000256" key="10">
    <source>
        <dbReference type="ARBA" id="ARBA00023128"/>
    </source>
</evidence>
<keyword evidence="6 12" id="KW-0999">Mitochondrion inner membrane</keyword>
<evidence type="ECO:0000256" key="9">
    <source>
        <dbReference type="ARBA" id="ARBA00023002"/>
    </source>
</evidence>
<comment type="function">
    <text evidence="12">Component of the cytochrome c oxidase, the last enzyme in the mitochondrial electron transport chain which drives oxidative phosphorylation.</text>
</comment>
<evidence type="ECO:0000256" key="5">
    <source>
        <dbReference type="ARBA" id="ARBA00022692"/>
    </source>
</evidence>
<evidence type="ECO:0000313" key="13">
    <source>
        <dbReference type="EMBL" id="KAG2464340.1"/>
    </source>
</evidence>
<feature type="transmembrane region" description="Helical" evidence="12">
    <location>
        <begin position="108"/>
        <end position="126"/>
    </location>
</feature>
<dbReference type="CDD" id="cd00922">
    <property type="entry name" value="Cyt_c_Oxidase_IV"/>
    <property type="match status" value="1"/>
</dbReference>
<dbReference type="InterPro" id="IPR004203">
    <property type="entry name" value="Cyt_c_oxidase_su4_fam"/>
</dbReference>
<keyword evidence="8 12" id="KW-1133">Transmembrane helix</keyword>
<dbReference type="PRINTS" id="PR01873">
    <property type="entry name" value="CYTCOXIDASE4"/>
</dbReference>
<organism evidence="13 14">
    <name type="scientific">Polypterus senegalus</name>
    <name type="common">Senegal bichir</name>
    <dbReference type="NCBI Taxonomy" id="55291"/>
    <lineage>
        <taxon>Eukaryota</taxon>
        <taxon>Metazoa</taxon>
        <taxon>Chordata</taxon>
        <taxon>Craniata</taxon>
        <taxon>Vertebrata</taxon>
        <taxon>Euteleostomi</taxon>
        <taxon>Actinopterygii</taxon>
        <taxon>Polypteriformes</taxon>
        <taxon>Polypteridae</taxon>
        <taxon>Polypterus</taxon>
    </lineage>
</organism>
<dbReference type="InterPro" id="IPR013288">
    <property type="entry name" value="Cyt_c_oxidase_su4"/>
</dbReference>
<gene>
    <name evidence="13" type="primary">Cox42</name>
    <name evidence="13" type="ORF">GTO96_0003856</name>
</gene>
<keyword evidence="11 12" id="KW-0472">Membrane</keyword>
<evidence type="ECO:0000256" key="2">
    <source>
        <dbReference type="ARBA" id="ARBA00004673"/>
    </source>
</evidence>
<evidence type="ECO:0000256" key="1">
    <source>
        <dbReference type="ARBA" id="ARBA00004434"/>
    </source>
</evidence>
<dbReference type="GO" id="GO:0045277">
    <property type="term" value="C:respiratory chain complex IV"/>
    <property type="evidence" value="ECO:0007669"/>
    <property type="project" value="InterPro"/>
</dbReference>
<proteinExistence type="inferred from homology"/>
<comment type="caution">
    <text evidence="13">The sequence shown here is derived from an EMBL/GenBank/DDBJ whole genome shotgun (WGS) entry which is preliminary data.</text>
</comment>
<accession>A0A8X7X8Q0</accession>
<dbReference type="OrthoDB" id="186013at2759"/>
<evidence type="ECO:0000256" key="4">
    <source>
        <dbReference type="ARBA" id="ARBA00011485"/>
    </source>
</evidence>
<keyword evidence="7" id="KW-0809">Transit peptide</keyword>
<name>A0A8X7X8Q0_POLSE</name>
<keyword evidence="10 12" id="KW-0496">Mitochondrion</keyword>
<comment type="subunit">
    <text evidence="4">Component of the cytochrome c oxidase (complex IV, CIV), a multisubunit enzyme composed of 14 subunits. The complex is composed of a catalytic core of 3 subunits MT-CO1, MT-CO2 and MT-CO3, encoded in the mitochondrial DNA, and 11 supernumerary subunits COX4I, COX5A, COX5B, COX6A, COX6B, COX6C, COX7A, COX7B, COX7C, COX8 and NDUFA4, which are encoded in the nuclear genome. The complex exists as a monomer or a dimer and forms supercomplexes (SCs) in the inner mitochondrial membrane with NADH-ubiquinone oxidoreductase (complex I, CI) and ubiquinol-cytochrome c oxidoreductase (cytochrome b-c1 complex, complex III, CIII), resulting in different assemblies (supercomplex SCI(1)III(2)IV(1) and megacomplex MCI(2)III(2)IV(2)).</text>
</comment>
<dbReference type="AlphaFoldDB" id="A0A8X7X8Q0"/>
<dbReference type="InterPro" id="IPR036639">
    <property type="entry name" value="Cyt_c_oxidase_su4_sf"/>
</dbReference>
<dbReference type="PANTHER" id="PTHR10707:SF10">
    <property type="entry name" value="CYTOCHROME C OXIDASE SUBUNIT 4"/>
    <property type="match status" value="1"/>
</dbReference>
<evidence type="ECO:0000256" key="6">
    <source>
        <dbReference type="ARBA" id="ARBA00022792"/>
    </source>
</evidence>
<evidence type="ECO:0000256" key="7">
    <source>
        <dbReference type="ARBA" id="ARBA00022946"/>
    </source>
</evidence>
<keyword evidence="14" id="KW-1185">Reference proteome</keyword>
<evidence type="ECO:0000256" key="11">
    <source>
        <dbReference type="ARBA" id="ARBA00023136"/>
    </source>
</evidence>
<dbReference type="GO" id="GO:0005743">
    <property type="term" value="C:mitochondrial inner membrane"/>
    <property type="evidence" value="ECO:0007669"/>
    <property type="project" value="UniProtKB-SubCell"/>
</dbReference>